<name>A0A9Q7EV59_9BACT</name>
<accession>A0A9Q7EV59</accession>
<keyword evidence="3" id="KW-1185">Reference proteome</keyword>
<dbReference type="Proteomes" id="UP000671879">
    <property type="component" value="Chromosome"/>
</dbReference>
<evidence type="ECO:0000313" key="2">
    <source>
        <dbReference type="EMBL" id="QTX32228.1"/>
    </source>
</evidence>
<dbReference type="KEGG" id="aram:KAR29_13120"/>
<evidence type="ECO:0000313" key="3">
    <source>
        <dbReference type="Proteomes" id="UP000671879"/>
    </source>
</evidence>
<evidence type="ECO:0000256" key="1">
    <source>
        <dbReference type="SAM" id="MobiDB-lite"/>
    </source>
</evidence>
<organism evidence="2 3">
    <name type="scientific">Aminithiophilus ramosus</name>
    <dbReference type="NCBI Taxonomy" id="3029084"/>
    <lineage>
        <taxon>Bacteria</taxon>
        <taxon>Thermotogati</taxon>
        <taxon>Synergistota</taxon>
        <taxon>Synergistia</taxon>
        <taxon>Synergistales</taxon>
        <taxon>Aminithiophilaceae</taxon>
        <taxon>Aminithiophilus</taxon>
    </lineage>
</organism>
<dbReference type="EMBL" id="CP072943">
    <property type="protein sequence ID" value="QTX32228.1"/>
    <property type="molecule type" value="Genomic_DNA"/>
</dbReference>
<proteinExistence type="predicted"/>
<gene>
    <name evidence="2" type="ORF">KAR29_13120</name>
</gene>
<reference evidence="3" key="1">
    <citation type="submission" date="2021-04" db="EMBL/GenBank/DDBJ databases">
        <title>A novel Synergistetes isolate from a pyrite-forming mixed culture.</title>
        <authorList>
            <person name="Bunk B."/>
            <person name="Sproer C."/>
            <person name="Spring S."/>
            <person name="Pester M."/>
        </authorList>
    </citation>
    <scope>NUCLEOTIDE SEQUENCE [LARGE SCALE GENOMIC DNA]</scope>
    <source>
        <strain evidence="3">J.5.4.2-T.3.5.2</strain>
    </source>
</reference>
<protein>
    <submittedName>
        <fullName evidence="2">Uncharacterized protein</fullName>
    </submittedName>
</protein>
<sequence>MRDVRRLRPSGGRDGAGRAAPGKRFPRAPWLLALVLLVLTVSPLQAAPPLPRDKSVAVLVRSPSAQESAAAEAILIGTLIDGGFRAVDQRQLERIRQAKAAALALEGDVEAILELSRSFGFQVLLSGRISVPPPVKNEFGLFTATAELALTACLGSNGRQIYADATTAKEVGYSAAEAARKALDSATRLAAGRMVEGAPAETAAADLQNLLVEVAGLRSFVEAHGIVESCTRAGSASARLDRFSAGVALVSALYPGSAEALARALLQQRSDLRLEGVEADRIRLSRR</sequence>
<dbReference type="RefSeq" id="WP_274373446.1">
    <property type="nucleotide sequence ID" value="NZ_CP072943.1"/>
</dbReference>
<dbReference type="AlphaFoldDB" id="A0A9Q7EV59"/>
<feature type="region of interest" description="Disordered" evidence="1">
    <location>
        <begin position="1"/>
        <end position="21"/>
    </location>
</feature>